<evidence type="ECO:0000256" key="1">
    <source>
        <dbReference type="SAM" id="Phobius"/>
    </source>
</evidence>
<dbReference type="EMBL" id="PTIZ01000001">
    <property type="protein sequence ID" value="PPK78286.1"/>
    <property type="molecule type" value="Genomic_DNA"/>
</dbReference>
<evidence type="ECO:0000313" key="2">
    <source>
        <dbReference type="EMBL" id="PPK78286.1"/>
    </source>
</evidence>
<dbReference type="InterPro" id="IPR025489">
    <property type="entry name" value="DUF4381"/>
</dbReference>
<dbReference type="RefSeq" id="WP_104427618.1">
    <property type="nucleotide sequence ID" value="NZ_PTIZ01000001.1"/>
</dbReference>
<proteinExistence type="predicted"/>
<sequence length="156" mass="17534">MNPTLLDLKDIHEPEAIGWWPPAIGWWVLAVSIPLLIILLVWLYKRLTRKTALKTAKKILAQIKRDAARDNLQKLGELSVLVRRVAISVSPRAKAAGLTGRQWLEFLDTSVKGTPFSEGIGQLLADAPYRKTPPTELEISQLIDLCEDWLKSQTKS</sequence>
<dbReference type="AlphaFoldDB" id="A0A2S6HLG1"/>
<keyword evidence="1" id="KW-1133">Transmembrane helix</keyword>
<accession>A0A2S6HLG1</accession>
<reference evidence="2 3" key="1">
    <citation type="submission" date="2018-02" db="EMBL/GenBank/DDBJ databases">
        <title>Subsurface microbial communities from deep shales in Ohio and West Virginia, USA.</title>
        <authorList>
            <person name="Wrighton K."/>
        </authorList>
    </citation>
    <scope>NUCLEOTIDE SEQUENCE [LARGE SCALE GENOMIC DNA]</scope>
    <source>
        <strain evidence="2 3">OWC-DMM</strain>
    </source>
</reference>
<dbReference type="Proteomes" id="UP000240010">
    <property type="component" value="Unassembled WGS sequence"/>
</dbReference>
<keyword evidence="1" id="KW-0472">Membrane</keyword>
<protein>
    <submittedName>
        <fullName evidence="2">Uncharacterized protein DUF4381</fullName>
    </submittedName>
</protein>
<comment type="caution">
    <text evidence="2">The sequence shown here is derived from an EMBL/GenBank/DDBJ whole genome shotgun (WGS) entry which is preliminary data.</text>
</comment>
<gene>
    <name evidence="2" type="ORF">B0F87_101668</name>
</gene>
<keyword evidence="1" id="KW-0812">Transmembrane</keyword>
<name>A0A2S6HLG1_9GAMM</name>
<dbReference type="Pfam" id="PF14316">
    <property type="entry name" value="DUF4381"/>
    <property type="match status" value="1"/>
</dbReference>
<evidence type="ECO:0000313" key="3">
    <source>
        <dbReference type="Proteomes" id="UP000240010"/>
    </source>
</evidence>
<feature type="transmembrane region" description="Helical" evidence="1">
    <location>
        <begin position="24"/>
        <end position="44"/>
    </location>
</feature>
<organism evidence="2 3">
    <name type="scientific">Methylobacter tundripaludum</name>
    <dbReference type="NCBI Taxonomy" id="173365"/>
    <lineage>
        <taxon>Bacteria</taxon>
        <taxon>Pseudomonadati</taxon>
        <taxon>Pseudomonadota</taxon>
        <taxon>Gammaproteobacteria</taxon>
        <taxon>Methylococcales</taxon>
        <taxon>Methylococcaceae</taxon>
        <taxon>Methylobacter</taxon>
    </lineage>
</organism>